<dbReference type="GO" id="GO:0052621">
    <property type="term" value="F:diguanylate cyclase activity"/>
    <property type="evidence" value="ECO:0007669"/>
    <property type="project" value="UniProtKB-EC"/>
</dbReference>
<evidence type="ECO:0000256" key="1">
    <source>
        <dbReference type="ARBA" id="ARBA00012528"/>
    </source>
</evidence>
<dbReference type="EC" id="2.7.7.65" evidence="1"/>
<dbReference type="PANTHER" id="PTHR45138">
    <property type="entry name" value="REGULATORY COMPONENTS OF SENSORY TRANSDUCTION SYSTEM"/>
    <property type="match status" value="1"/>
</dbReference>
<comment type="caution">
    <text evidence="4">The sequence shown here is derived from an EMBL/GenBank/DDBJ whole genome shotgun (WGS) entry which is preliminary data.</text>
</comment>
<evidence type="ECO:0000313" key="4">
    <source>
        <dbReference type="EMBL" id="RUL63442.1"/>
    </source>
</evidence>
<dbReference type="PROSITE" id="PS50887">
    <property type="entry name" value="GGDEF"/>
    <property type="match status" value="1"/>
</dbReference>
<dbReference type="NCBIfam" id="TIGR00254">
    <property type="entry name" value="GGDEF"/>
    <property type="match status" value="1"/>
</dbReference>
<dbReference type="InterPro" id="IPR050469">
    <property type="entry name" value="Diguanylate_Cyclase"/>
</dbReference>
<protein>
    <recommendedName>
        <fullName evidence="1">diguanylate cyclase</fullName>
        <ecNumber evidence="1">2.7.7.65</ecNumber>
    </recommendedName>
</protein>
<dbReference type="InterPro" id="IPR043128">
    <property type="entry name" value="Rev_trsase/Diguanyl_cyclase"/>
</dbReference>
<dbReference type="SUPFAM" id="SSF55073">
    <property type="entry name" value="Nucleotide cyclase"/>
    <property type="match status" value="1"/>
</dbReference>
<dbReference type="GO" id="GO:0005886">
    <property type="term" value="C:plasma membrane"/>
    <property type="evidence" value="ECO:0007669"/>
    <property type="project" value="TreeGrafter"/>
</dbReference>
<dbReference type="RefSeq" id="WP_126674377.1">
    <property type="nucleotide sequence ID" value="NZ_RYZR01000006.1"/>
</dbReference>
<dbReference type="Gene3D" id="3.30.70.270">
    <property type="match status" value="1"/>
</dbReference>
<keyword evidence="5" id="KW-1185">Reference proteome</keyword>
<dbReference type="Pfam" id="PF00990">
    <property type="entry name" value="GGDEF"/>
    <property type="match status" value="1"/>
</dbReference>
<dbReference type="GO" id="GO:0043709">
    <property type="term" value="P:cell adhesion involved in single-species biofilm formation"/>
    <property type="evidence" value="ECO:0007669"/>
    <property type="project" value="TreeGrafter"/>
</dbReference>
<gene>
    <name evidence="4" type="ORF">EKH79_13725</name>
</gene>
<name>A0A3S0RDV1_9GAMM</name>
<dbReference type="InterPro" id="IPR000160">
    <property type="entry name" value="GGDEF_dom"/>
</dbReference>
<dbReference type="InterPro" id="IPR029787">
    <property type="entry name" value="Nucleotide_cyclase"/>
</dbReference>
<dbReference type="AlphaFoldDB" id="A0A3S0RDV1"/>
<evidence type="ECO:0000259" key="3">
    <source>
        <dbReference type="PROSITE" id="PS50887"/>
    </source>
</evidence>
<reference evidence="4 5" key="1">
    <citation type="submission" date="2018-12" db="EMBL/GenBank/DDBJ databases">
        <title>Dyella dinghuensis sp. nov. DHOA06 and Dyella choica sp. nov. 4M-K27, isolated from forest soil.</title>
        <authorList>
            <person name="Qiu L.-H."/>
            <person name="Gao Z.-H."/>
        </authorList>
    </citation>
    <scope>NUCLEOTIDE SEQUENCE [LARGE SCALE GENOMIC DNA]</scope>
    <source>
        <strain evidence="4 5">DHOA06</strain>
    </source>
</reference>
<sequence>MNNPVIPNRHAFDELFAREWAISQREEHDISVLMVDIDRFSQYNDVYGHATGDLCVGTVARLLAGSLRQPSDFIGRYDGATFVVLLPATPIEGAERVAIRMSRAIYDADLLHIQGIGGRVTVSIGVASKRGDDEVAKTLLDRADANLHYAKSQGRNQYWMG</sequence>
<dbReference type="PANTHER" id="PTHR45138:SF9">
    <property type="entry name" value="DIGUANYLATE CYCLASE DGCM-RELATED"/>
    <property type="match status" value="1"/>
</dbReference>
<dbReference type="EMBL" id="RYZR01000006">
    <property type="protein sequence ID" value="RUL63442.1"/>
    <property type="molecule type" value="Genomic_DNA"/>
</dbReference>
<accession>A0A3S0RDV1</accession>
<organism evidence="4 5">
    <name type="scientific">Dyella dinghuensis</name>
    <dbReference type="NCBI Taxonomy" id="1920169"/>
    <lineage>
        <taxon>Bacteria</taxon>
        <taxon>Pseudomonadati</taxon>
        <taxon>Pseudomonadota</taxon>
        <taxon>Gammaproteobacteria</taxon>
        <taxon>Lysobacterales</taxon>
        <taxon>Rhodanobacteraceae</taxon>
        <taxon>Dyella</taxon>
    </lineage>
</organism>
<dbReference type="OrthoDB" id="9803824at2"/>
<evidence type="ECO:0000256" key="2">
    <source>
        <dbReference type="ARBA" id="ARBA00034247"/>
    </source>
</evidence>
<dbReference type="GO" id="GO:1902201">
    <property type="term" value="P:negative regulation of bacterial-type flagellum-dependent cell motility"/>
    <property type="evidence" value="ECO:0007669"/>
    <property type="project" value="TreeGrafter"/>
</dbReference>
<comment type="catalytic activity">
    <reaction evidence="2">
        <text>2 GTP = 3',3'-c-di-GMP + 2 diphosphate</text>
        <dbReference type="Rhea" id="RHEA:24898"/>
        <dbReference type="ChEBI" id="CHEBI:33019"/>
        <dbReference type="ChEBI" id="CHEBI:37565"/>
        <dbReference type="ChEBI" id="CHEBI:58805"/>
        <dbReference type="EC" id="2.7.7.65"/>
    </reaction>
</comment>
<dbReference type="Proteomes" id="UP000267077">
    <property type="component" value="Unassembled WGS sequence"/>
</dbReference>
<feature type="domain" description="GGDEF" evidence="3">
    <location>
        <begin position="28"/>
        <end position="161"/>
    </location>
</feature>
<dbReference type="CDD" id="cd01949">
    <property type="entry name" value="GGDEF"/>
    <property type="match status" value="1"/>
</dbReference>
<proteinExistence type="predicted"/>
<evidence type="ECO:0000313" key="5">
    <source>
        <dbReference type="Proteomes" id="UP000267077"/>
    </source>
</evidence>
<dbReference type="SMART" id="SM00267">
    <property type="entry name" value="GGDEF"/>
    <property type="match status" value="1"/>
</dbReference>